<keyword evidence="4 6" id="KW-1133">Transmembrane helix</keyword>
<feature type="transmembrane region" description="Helical" evidence="6">
    <location>
        <begin position="21"/>
        <end position="45"/>
    </location>
</feature>
<feature type="transmembrane region" description="Helical" evidence="6">
    <location>
        <begin position="121"/>
        <end position="143"/>
    </location>
</feature>
<feature type="transmembrane region" description="Helical" evidence="6">
    <location>
        <begin position="91"/>
        <end position="115"/>
    </location>
</feature>
<dbReference type="EMBL" id="BMNK01000001">
    <property type="protein sequence ID" value="GGP01436.1"/>
    <property type="molecule type" value="Genomic_DNA"/>
</dbReference>
<keyword evidence="8" id="KW-1185">Reference proteome</keyword>
<comment type="subcellular location">
    <subcellularLocation>
        <location evidence="1">Cell membrane</location>
        <topology evidence="1">Multi-pass membrane protein</topology>
    </subcellularLocation>
</comment>
<feature type="transmembrane region" description="Helical" evidence="6">
    <location>
        <begin position="269"/>
        <end position="288"/>
    </location>
</feature>
<dbReference type="InterPro" id="IPR050833">
    <property type="entry name" value="Poly_Biosynth_Transport"/>
</dbReference>
<sequence>MSSLWQRLLRDLRNPLFRNGYALMANTGITAVLGMGYWLLAAHYFSEEEFGRGQAVIVVMRLFASLTALGLVGALARFLPVAGRRTPELILRGYGIAAGTGAVAAVGFLLTLPLWGETYSVLAGFGPGLFFVAAVVVWAVFTLQDVALTGLRQATWVPLNSVVFGLLKMGLLVALAGALPNGGIFVSWIVPTAIALIPINWLIFGVVVPRHVRQTTDLGQHPPGLREVGRFLAGDFPGALSVLAIVYLVPVVVATQVGEATFGRFSMAHTLGCMIEVLAINMAVSLTVEGSFDRSQLAANCRHALRRALLIIVPIVVAVIVGAPFILQVFGSKFADEGTMLLRLMALAVLPRVLIEVYLSVLRAQSRAHTLALVQIGLATLVLASILVLFPFTNVNGVGYGMLISQTVVALLIFGKLRKILKYGETTQVEVAQGSPGAA</sequence>
<dbReference type="RefSeq" id="WP_189136761.1">
    <property type="nucleotide sequence ID" value="NZ_BMNK01000001.1"/>
</dbReference>
<dbReference type="Proteomes" id="UP000660745">
    <property type="component" value="Unassembled WGS sequence"/>
</dbReference>
<proteinExistence type="predicted"/>
<evidence type="ECO:0000313" key="7">
    <source>
        <dbReference type="EMBL" id="GGP01436.1"/>
    </source>
</evidence>
<keyword evidence="5 6" id="KW-0472">Membrane</keyword>
<evidence type="ECO:0000313" key="8">
    <source>
        <dbReference type="Proteomes" id="UP000660745"/>
    </source>
</evidence>
<feature type="transmembrane region" description="Helical" evidence="6">
    <location>
        <begin position="398"/>
        <end position="415"/>
    </location>
</feature>
<evidence type="ECO:0000256" key="1">
    <source>
        <dbReference type="ARBA" id="ARBA00004651"/>
    </source>
</evidence>
<dbReference type="PANTHER" id="PTHR30250:SF11">
    <property type="entry name" value="O-ANTIGEN TRANSPORTER-RELATED"/>
    <property type="match status" value="1"/>
</dbReference>
<feature type="transmembrane region" description="Helical" evidence="6">
    <location>
        <begin position="308"/>
        <end position="328"/>
    </location>
</feature>
<evidence type="ECO:0008006" key="9">
    <source>
        <dbReference type="Google" id="ProtNLM"/>
    </source>
</evidence>
<feature type="transmembrane region" description="Helical" evidence="6">
    <location>
        <begin position="155"/>
        <end position="179"/>
    </location>
</feature>
<feature type="transmembrane region" description="Helical" evidence="6">
    <location>
        <begin position="371"/>
        <end position="392"/>
    </location>
</feature>
<dbReference type="GO" id="GO:0005886">
    <property type="term" value="C:plasma membrane"/>
    <property type="evidence" value="ECO:0007669"/>
    <property type="project" value="UniProtKB-SubCell"/>
</dbReference>
<evidence type="ECO:0000256" key="5">
    <source>
        <dbReference type="ARBA" id="ARBA00023136"/>
    </source>
</evidence>
<feature type="transmembrane region" description="Helical" evidence="6">
    <location>
        <begin position="228"/>
        <end position="249"/>
    </location>
</feature>
<dbReference type="AlphaFoldDB" id="A0A918E321"/>
<name>A0A918E321_9ACTN</name>
<keyword evidence="3 6" id="KW-0812">Transmembrane</keyword>
<comment type="caution">
    <text evidence="7">The sequence shown here is derived from an EMBL/GenBank/DDBJ whole genome shotgun (WGS) entry which is preliminary data.</text>
</comment>
<reference evidence="7" key="2">
    <citation type="submission" date="2020-09" db="EMBL/GenBank/DDBJ databases">
        <authorList>
            <person name="Sun Q."/>
            <person name="Zhou Y."/>
        </authorList>
    </citation>
    <scope>NUCLEOTIDE SEQUENCE</scope>
    <source>
        <strain evidence="7">CGMCC 4.7430</strain>
    </source>
</reference>
<accession>A0A918E321</accession>
<evidence type="ECO:0000256" key="2">
    <source>
        <dbReference type="ARBA" id="ARBA00022475"/>
    </source>
</evidence>
<feature type="transmembrane region" description="Helical" evidence="6">
    <location>
        <begin position="340"/>
        <end position="359"/>
    </location>
</feature>
<feature type="transmembrane region" description="Helical" evidence="6">
    <location>
        <begin position="185"/>
        <end position="208"/>
    </location>
</feature>
<gene>
    <name evidence="7" type="ORF">GCM10012278_04680</name>
</gene>
<evidence type="ECO:0000256" key="3">
    <source>
        <dbReference type="ARBA" id="ARBA00022692"/>
    </source>
</evidence>
<keyword evidence="2" id="KW-1003">Cell membrane</keyword>
<protein>
    <recommendedName>
        <fullName evidence="9">Lipopolysaccharide biosynthesis protein</fullName>
    </recommendedName>
</protein>
<evidence type="ECO:0000256" key="6">
    <source>
        <dbReference type="SAM" id="Phobius"/>
    </source>
</evidence>
<reference evidence="7" key="1">
    <citation type="journal article" date="2014" name="Int. J. Syst. Evol. Microbiol.">
        <title>Complete genome sequence of Corynebacterium casei LMG S-19264T (=DSM 44701T), isolated from a smear-ripened cheese.</title>
        <authorList>
            <consortium name="US DOE Joint Genome Institute (JGI-PGF)"/>
            <person name="Walter F."/>
            <person name="Albersmeier A."/>
            <person name="Kalinowski J."/>
            <person name="Ruckert C."/>
        </authorList>
    </citation>
    <scope>NUCLEOTIDE SEQUENCE</scope>
    <source>
        <strain evidence="7">CGMCC 4.7430</strain>
    </source>
</reference>
<organism evidence="7 8">
    <name type="scientific">Nonomuraea glycinis</name>
    <dbReference type="NCBI Taxonomy" id="2047744"/>
    <lineage>
        <taxon>Bacteria</taxon>
        <taxon>Bacillati</taxon>
        <taxon>Actinomycetota</taxon>
        <taxon>Actinomycetes</taxon>
        <taxon>Streptosporangiales</taxon>
        <taxon>Streptosporangiaceae</taxon>
        <taxon>Nonomuraea</taxon>
    </lineage>
</organism>
<dbReference type="PANTHER" id="PTHR30250">
    <property type="entry name" value="PST FAMILY PREDICTED COLANIC ACID TRANSPORTER"/>
    <property type="match status" value="1"/>
</dbReference>
<evidence type="ECO:0000256" key="4">
    <source>
        <dbReference type="ARBA" id="ARBA00022989"/>
    </source>
</evidence>
<feature type="transmembrane region" description="Helical" evidence="6">
    <location>
        <begin position="57"/>
        <end position="79"/>
    </location>
</feature>